<evidence type="ECO:0000313" key="2">
    <source>
        <dbReference type="Proteomes" id="UP001144096"/>
    </source>
</evidence>
<protein>
    <submittedName>
        <fullName evidence="1">Uncharacterized protein</fullName>
    </submittedName>
</protein>
<dbReference type="Proteomes" id="UP001144096">
    <property type="component" value="Unassembled WGS sequence"/>
</dbReference>
<organism evidence="1 2">
    <name type="scientific">Amycolatopsis iheyensis</name>
    <dbReference type="NCBI Taxonomy" id="2945988"/>
    <lineage>
        <taxon>Bacteria</taxon>
        <taxon>Bacillati</taxon>
        <taxon>Actinomycetota</taxon>
        <taxon>Actinomycetes</taxon>
        <taxon>Pseudonocardiales</taxon>
        <taxon>Pseudonocardiaceae</taxon>
        <taxon>Amycolatopsis</taxon>
    </lineage>
</organism>
<gene>
    <name evidence="1" type="ORF">M8542_10315</name>
</gene>
<dbReference type="RefSeq" id="WP_257919838.1">
    <property type="nucleotide sequence ID" value="NZ_JAMXQV010000004.1"/>
</dbReference>
<proteinExistence type="predicted"/>
<dbReference type="EMBL" id="JAMXQV010000004">
    <property type="protein sequence ID" value="MCR6483210.1"/>
    <property type="molecule type" value="Genomic_DNA"/>
</dbReference>
<dbReference type="AlphaFoldDB" id="A0A9X2NEP6"/>
<sequence length="76" mass="8094">MPVIIGMEPHKRSATVEVITDLGEVVTLGKFGADKKTKAADKDLREMVIARRSTLLDLHGIGPSGVARLLADVGDI</sequence>
<evidence type="ECO:0000313" key="1">
    <source>
        <dbReference type="EMBL" id="MCR6483210.1"/>
    </source>
</evidence>
<accession>A0A9X2NEP6</accession>
<keyword evidence="2" id="KW-1185">Reference proteome</keyword>
<name>A0A9X2NEP6_9PSEU</name>
<comment type="caution">
    <text evidence="1">The sequence shown here is derived from an EMBL/GenBank/DDBJ whole genome shotgun (WGS) entry which is preliminary data.</text>
</comment>
<reference evidence="1" key="1">
    <citation type="submission" date="2022-06" db="EMBL/GenBank/DDBJ databases">
        <title>Amycolatopsis iheyaensis sp. nov., a new species of the genus Amycolatopsis isolated from soil in Iheya island, Japan.</title>
        <authorList>
            <person name="Ngamcharungchit C."/>
            <person name="Kanto H."/>
            <person name="Take A."/>
            <person name="Intra B."/>
            <person name="Matsumoto A."/>
            <person name="Panbangred W."/>
            <person name="Inahashi Y."/>
        </authorList>
    </citation>
    <scope>NUCLEOTIDE SEQUENCE</scope>
    <source>
        <strain evidence="1">OK19-0408</strain>
    </source>
</reference>